<comment type="caution">
    <text evidence="3">The sequence shown here is derived from an EMBL/GenBank/DDBJ whole genome shotgun (WGS) entry which is preliminary data.</text>
</comment>
<dbReference type="RefSeq" id="WP_150424992.1">
    <property type="nucleotide sequence ID" value="NZ_VYQA01000003.1"/>
</dbReference>
<keyword evidence="1" id="KW-0175">Coiled coil</keyword>
<reference evidence="4 5" key="1">
    <citation type="submission" date="2019-09" db="EMBL/GenBank/DDBJ databases">
        <authorList>
            <person name="Feng G."/>
        </authorList>
    </citation>
    <scope>NUCLEOTIDE SEQUENCE [LARGE SCALE GENOMIC DNA]</scope>
    <source>
        <strain evidence="3 4">KACC 19283</strain>
        <strain evidence="2 5">KACC 19284</strain>
    </source>
</reference>
<feature type="coiled-coil region" evidence="1">
    <location>
        <begin position="47"/>
        <end position="74"/>
    </location>
</feature>
<proteinExistence type="predicted"/>
<evidence type="ECO:0000313" key="4">
    <source>
        <dbReference type="Proteomes" id="UP000325933"/>
    </source>
</evidence>
<organism evidence="3 4">
    <name type="scientific">Sphingobium limneticum</name>
    <dbReference type="NCBI Taxonomy" id="1007511"/>
    <lineage>
        <taxon>Bacteria</taxon>
        <taxon>Pseudomonadati</taxon>
        <taxon>Pseudomonadota</taxon>
        <taxon>Alphaproteobacteria</taxon>
        <taxon>Sphingomonadales</taxon>
        <taxon>Sphingomonadaceae</taxon>
        <taxon>Sphingobium</taxon>
    </lineage>
</organism>
<evidence type="ECO:0000313" key="2">
    <source>
        <dbReference type="EMBL" id="KAA9019838.1"/>
    </source>
</evidence>
<evidence type="ECO:0000256" key="1">
    <source>
        <dbReference type="SAM" id="Coils"/>
    </source>
</evidence>
<dbReference type="Proteomes" id="UP000325933">
    <property type="component" value="Unassembled WGS sequence"/>
</dbReference>
<dbReference type="Proteomes" id="UP000326364">
    <property type="component" value="Unassembled WGS sequence"/>
</dbReference>
<accession>A0A5J5I793</accession>
<evidence type="ECO:0000313" key="3">
    <source>
        <dbReference type="EMBL" id="KAA9032296.1"/>
    </source>
</evidence>
<dbReference type="EMBL" id="VYQB01000003">
    <property type="protein sequence ID" value="KAA9019838.1"/>
    <property type="molecule type" value="Genomic_DNA"/>
</dbReference>
<name>A0A5J5I793_9SPHN</name>
<gene>
    <name evidence="3" type="ORF">F4U95_06275</name>
    <name evidence="2" type="ORF">F4U96_06275</name>
</gene>
<dbReference type="EMBL" id="VYQA01000003">
    <property type="protein sequence ID" value="KAA9032296.1"/>
    <property type="molecule type" value="Genomic_DNA"/>
</dbReference>
<protein>
    <submittedName>
        <fullName evidence="3">Uncharacterized protein</fullName>
    </submittedName>
</protein>
<sequence>MADKTTFTEQDYISQRDALDQQIRVAEDYHHRAGYQQVLGETTQDDVDKALVALDALKNRRRSLEAAWQEARRRAAGDAASRSQAGQAACIAEIDRQLVNRLAIIAKIQDAAKLLARLVLEYDAAGATIKDSAKQLYSMASVAPGDKARHLQSLASLQEDLFDGRDVALISGLLAKEGVTFSTVPSANARAEYDRVGGLPSFVANVNAKIRTRAVSLCPHGEKLS</sequence>
<dbReference type="AlphaFoldDB" id="A0A5J5I793"/>
<evidence type="ECO:0000313" key="5">
    <source>
        <dbReference type="Proteomes" id="UP000326364"/>
    </source>
</evidence>
<keyword evidence="5" id="KW-1185">Reference proteome</keyword>